<dbReference type="InterPro" id="IPR003343">
    <property type="entry name" value="Big_2"/>
</dbReference>
<dbReference type="GO" id="GO:0008013">
    <property type="term" value="F:beta-catenin binding"/>
    <property type="evidence" value="ECO:0007669"/>
    <property type="project" value="TreeGrafter"/>
</dbReference>
<dbReference type="SMART" id="SM00112">
    <property type="entry name" value="CA"/>
    <property type="match status" value="1"/>
</dbReference>
<evidence type="ECO:0000313" key="7">
    <source>
        <dbReference type="EMBL" id="NME68994.1"/>
    </source>
</evidence>
<evidence type="ECO:0000256" key="2">
    <source>
        <dbReference type="ARBA" id="ARBA00022737"/>
    </source>
</evidence>
<feature type="domain" description="Cadherin" evidence="5">
    <location>
        <begin position="1501"/>
        <end position="1602"/>
    </location>
</feature>
<dbReference type="SMART" id="SM00710">
    <property type="entry name" value="PbH1"/>
    <property type="match status" value="7"/>
</dbReference>
<dbReference type="SUPFAM" id="SSF51126">
    <property type="entry name" value="Pectin lyase-like"/>
    <property type="match status" value="1"/>
</dbReference>
<dbReference type="Pfam" id="PF13229">
    <property type="entry name" value="Beta_helix"/>
    <property type="match status" value="1"/>
</dbReference>
<dbReference type="PANTHER" id="PTHR24027">
    <property type="entry name" value="CADHERIN-23"/>
    <property type="match status" value="1"/>
</dbReference>
<dbReference type="InterPro" id="IPR012334">
    <property type="entry name" value="Pectin_lyas_fold"/>
</dbReference>
<sequence length="1673" mass="180169">MICRLYDSNVPVSSVTLKGAGDVSTITAFDHLQMEAEVLPSNASDKSITWEVTNETGIATITKSGVVVGHQAGTVKVKAVTNDGSAVFGEKVITIDANTEEGLYYRTEIEFGKLEGAVVGQTDCVNKSGLGVVTYFQSNASKSTHEYVYVPADGNYDLNITYFSALENPVKINLYINDIALENPTTLDFENVGLCADGPSAKKSVVVALKQGFNTIIFKNSGKEGPEPQIDLFDVTAPKGLVESITVSSANDVQMIKEGEELQLSTEVLPLDADDKSVTWSVVNGTGKATIDASGNLTAVQFGTVTVKAKANDGSGVEGTFDLTIEKAIQLVTEIQIASATNSNVIKVGNDLQLNAIVLPAEATNSAITWSVVNQTGTATIDQQGLLSATALGTVVVKATANDASGITAEFEVSIVSSSTAVESIVVESSGEEIGIQKAMEFTASVLPLEATNKSVEWTVINGTGSAVISESGNLVGLTEGSVTIQAMAKDGSGVTGSKDITVLADDPADTGIILVGEFETGALSGPTAEVRDACESASGGKFVRLFDDSANSVTLSIDVEKAGKYRLRTYFYNALESTAKLTVNGSASEVSFPKGRWCYEGASEMADFAVELTAGTNQVSFSPVEGLSAPLLDNFELVEVKLDEVALVTKKLRLRSGEVSEIIVSVDHPVLEEESVELEVTGLAQSDYTLSSTSIIIPKGQKTGKVEFTALANAGSGQIKIKNPSSGVYLNGEDSGEISVLTEGQTIYISSSEGDDKNDGLSEVTPLQTINALNGIRLIPGDKVLFKNGDRFVGQLKCRYSGEEGNAILYTTYGNGEKALLTASTGNDGVPDPLSTIDIVDQSYLEFENLRIQNERFDAFAGAPDDMAFGILYTSNKTIEGDFEEAELSKHIHMRNLYVDNVYSLGIDGVDFNAVRTSGIYFEEALVSDVIIENSYFTNIQRVGVWMRKWLTDVIVRNNEFTDIGGSGAIFSNSRRVMYEHNLMLFNGSDSDDRMAKRGSGMWVFSCKDVVAQYNVSKHARGNGDSSGMHVDYGNDNILFQYNYSEDAAGGFCEILGDNRNVIWRYNISVNDADTDRGGKNKLFFINKYSQKDLKSEGVYIYNNTIHSGTDQKNEVSDSRVQIEVVDIHFYNNIINLEADAKMGIVEYEENIDQSDFKKNIFYGGTIHPDFLALDQTIIESNPLFLNAGTQNGSGYVLTANSPALGTATSFEEPEFPLAGQGIFADVTSKATNDYYGNPVDLTGTSNIGAYNGAGSTKTLFPQVFEAEEATLNNSTVIECTSSSNSKAVNASDLTFTFTPEEEGEYLVKVYYLSSTMQALTHSINGGEAEEILMTRGSGMCDEGVPAQYHFTQSFKNGENTITLSGMLIDKIEILVESLNENPPVFTSPNTATVMEGVLEVLQLVTTDADGEGSVSYSISGGEDAAFFAISGDRLVFKAPVDFENPSDANGDNVYIVEVTANDGVHMTTQIIEVIVIDNPNEHPPVFTTESEIDVIEGETFVVILETTDLDLISEVTYSITGGSDMDHFKLEGDQLSFINPPSLSNPTDSNQNNSYIVEVTADDGEHTVSMFIYVYVKQNDITSIDDVENQSVSVYPNPVVRGDKLNLVIQSGQISEGYKVSVFNAQGVMMHVENVTDATNKQIETVSIPTGMYFMTIEYKDTLVTKRFVVQ</sequence>
<evidence type="ECO:0000256" key="3">
    <source>
        <dbReference type="ARBA" id="ARBA00022837"/>
    </source>
</evidence>
<dbReference type="InterPro" id="IPR002126">
    <property type="entry name" value="Cadherin-like_dom"/>
</dbReference>
<evidence type="ECO:0000259" key="6">
    <source>
        <dbReference type="PROSITE" id="PS51175"/>
    </source>
</evidence>
<accession>A0A7X9RUQ6</accession>
<dbReference type="GO" id="GO:0016342">
    <property type="term" value="C:catenin complex"/>
    <property type="evidence" value="ECO:0007669"/>
    <property type="project" value="TreeGrafter"/>
</dbReference>
<dbReference type="Gene3D" id="2.60.120.260">
    <property type="entry name" value="Galactose-binding domain-like"/>
    <property type="match status" value="3"/>
</dbReference>
<evidence type="ECO:0000256" key="1">
    <source>
        <dbReference type="ARBA" id="ARBA00004370"/>
    </source>
</evidence>
<dbReference type="CDD" id="cd11304">
    <property type="entry name" value="Cadherin_repeat"/>
    <property type="match status" value="2"/>
</dbReference>
<dbReference type="PROSITE" id="PS51175">
    <property type="entry name" value="CBM6"/>
    <property type="match status" value="1"/>
</dbReference>
<dbReference type="PANTHER" id="PTHR24027:SF438">
    <property type="entry name" value="CADHERIN 23"/>
    <property type="match status" value="1"/>
</dbReference>
<dbReference type="InterPro" id="IPR039808">
    <property type="entry name" value="Cadherin"/>
</dbReference>
<feature type="domain" description="CBM6" evidence="6">
    <location>
        <begin position="105"/>
        <end position="236"/>
    </location>
</feature>
<dbReference type="GO" id="GO:0045296">
    <property type="term" value="F:cadherin binding"/>
    <property type="evidence" value="ECO:0007669"/>
    <property type="project" value="TreeGrafter"/>
</dbReference>
<dbReference type="RefSeq" id="WP_169657281.1">
    <property type="nucleotide sequence ID" value="NZ_JABANE010000033.1"/>
</dbReference>
<keyword evidence="8" id="KW-1185">Reference proteome</keyword>
<keyword evidence="4" id="KW-0472">Membrane</keyword>
<dbReference type="InterPro" id="IPR015919">
    <property type="entry name" value="Cadherin-like_sf"/>
</dbReference>
<dbReference type="InterPro" id="IPR039448">
    <property type="entry name" value="Beta_helix"/>
</dbReference>
<evidence type="ECO:0000256" key="4">
    <source>
        <dbReference type="ARBA" id="ARBA00023136"/>
    </source>
</evidence>
<dbReference type="Gene3D" id="2.60.40.1080">
    <property type="match status" value="4"/>
</dbReference>
<keyword evidence="2" id="KW-0677">Repeat</keyword>
<dbReference type="Gene3D" id="2.60.40.60">
    <property type="entry name" value="Cadherins"/>
    <property type="match status" value="2"/>
</dbReference>
<organism evidence="7 8">
    <name type="scientific">Flammeovirga aprica JL-4</name>
    <dbReference type="NCBI Taxonomy" id="694437"/>
    <lineage>
        <taxon>Bacteria</taxon>
        <taxon>Pseudomonadati</taxon>
        <taxon>Bacteroidota</taxon>
        <taxon>Cytophagia</taxon>
        <taxon>Cytophagales</taxon>
        <taxon>Flammeovirgaceae</taxon>
        <taxon>Flammeovirga</taxon>
    </lineage>
</organism>
<dbReference type="InterPro" id="IPR011050">
    <property type="entry name" value="Pectin_lyase_fold/virulence"/>
</dbReference>
<dbReference type="GO" id="GO:0016477">
    <property type="term" value="P:cell migration"/>
    <property type="evidence" value="ECO:0007669"/>
    <property type="project" value="TreeGrafter"/>
</dbReference>
<proteinExistence type="predicted"/>
<dbReference type="GO" id="GO:0030246">
    <property type="term" value="F:carbohydrate binding"/>
    <property type="evidence" value="ECO:0007669"/>
    <property type="project" value="InterPro"/>
</dbReference>
<dbReference type="Pfam" id="PF18962">
    <property type="entry name" value="Por_Secre_tail"/>
    <property type="match status" value="1"/>
</dbReference>
<gene>
    <name evidence="7" type="ORF">HHU12_13555</name>
</gene>
<comment type="caution">
    <text evidence="7">The sequence shown here is derived from an EMBL/GenBank/DDBJ whole genome shotgun (WGS) entry which is preliminary data.</text>
</comment>
<evidence type="ECO:0000259" key="5">
    <source>
        <dbReference type="PROSITE" id="PS50268"/>
    </source>
</evidence>
<name>A0A7X9RUQ6_9BACT</name>
<dbReference type="InterPro" id="IPR026444">
    <property type="entry name" value="Secre_tail"/>
</dbReference>
<keyword evidence="3" id="KW-0106">Calcium</keyword>
<dbReference type="GO" id="GO:0007156">
    <property type="term" value="P:homophilic cell adhesion via plasma membrane adhesion molecules"/>
    <property type="evidence" value="ECO:0007669"/>
    <property type="project" value="InterPro"/>
</dbReference>
<dbReference type="SUPFAM" id="SSF49373">
    <property type="entry name" value="Invasin/intimin cell-adhesion fragments"/>
    <property type="match status" value="3"/>
</dbReference>
<dbReference type="Proteomes" id="UP000576082">
    <property type="component" value="Unassembled WGS sequence"/>
</dbReference>
<comment type="subcellular location">
    <subcellularLocation>
        <location evidence="1">Membrane</location>
    </subcellularLocation>
</comment>
<dbReference type="EMBL" id="JABANE010000033">
    <property type="protein sequence ID" value="NME68994.1"/>
    <property type="molecule type" value="Genomic_DNA"/>
</dbReference>
<reference evidence="7 8" key="1">
    <citation type="submission" date="2020-04" db="EMBL/GenBank/DDBJ databases">
        <title>Flammeovirga sp. SR4, a novel species isolated from seawater.</title>
        <authorList>
            <person name="Wang X."/>
        </authorList>
    </citation>
    <scope>NUCLEOTIDE SEQUENCE [LARGE SCALE GENOMIC DNA]</scope>
    <source>
        <strain evidence="7 8">ATCC 23126</strain>
    </source>
</reference>
<dbReference type="SMART" id="SM00635">
    <property type="entry name" value="BID_2"/>
    <property type="match status" value="4"/>
</dbReference>
<protein>
    <submittedName>
        <fullName evidence="7">T9SS type A sorting domain-containing protein</fullName>
    </submittedName>
</protein>
<dbReference type="PROSITE" id="PS50268">
    <property type="entry name" value="CADHERIN_2"/>
    <property type="match status" value="2"/>
</dbReference>
<dbReference type="InterPro" id="IPR006626">
    <property type="entry name" value="PbH1"/>
</dbReference>
<evidence type="ECO:0000313" key="8">
    <source>
        <dbReference type="Proteomes" id="UP000576082"/>
    </source>
</evidence>
<dbReference type="SUPFAM" id="SSF49313">
    <property type="entry name" value="Cadherin-like"/>
    <property type="match status" value="2"/>
</dbReference>
<dbReference type="GO" id="GO:0005509">
    <property type="term" value="F:calcium ion binding"/>
    <property type="evidence" value="ECO:0007669"/>
    <property type="project" value="InterPro"/>
</dbReference>
<feature type="domain" description="Cadherin" evidence="5">
    <location>
        <begin position="1402"/>
        <end position="1488"/>
    </location>
</feature>
<dbReference type="InterPro" id="IPR008964">
    <property type="entry name" value="Invasin/intimin_cell_adhesion"/>
</dbReference>
<dbReference type="InterPro" id="IPR005084">
    <property type="entry name" value="CBM6"/>
</dbReference>
<dbReference type="Pfam" id="PF02368">
    <property type="entry name" value="Big_2"/>
    <property type="match status" value="4"/>
</dbReference>
<dbReference type="NCBIfam" id="TIGR04183">
    <property type="entry name" value="Por_Secre_tail"/>
    <property type="match status" value="1"/>
</dbReference>
<dbReference type="Gene3D" id="2.160.20.10">
    <property type="entry name" value="Single-stranded right-handed beta-helix, Pectin lyase-like"/>
    <property type="match status" value="1"/>
</dbReference>